<dbReference type="Gene3D" id="1.10.10.10">
    <property type="entry name" value="Winged helix-like DNA-binding domain superfamily/Winged helix DNA-binding domain"/>
    <property type="match status" value="1"/>
</dbReference>
<evidence type="ECO:0000313" key="8">
    <source>
        <dbReference type="Proteomes" id="UP000521872"/>
    </source>
</evidence>
<reference evidence="7 8" key="1">
    <citation type="submission" date="2019-12" db="EMBL/GenBank/DDBJ databases">
        <authorList>
            <person name="Floudas D."/>
            <person name="Bentzer J."/>
            <person name="Ahren D."/>
            <person name="Johansson T."/>
            <person name="Persson P."/>
            <person name="Tunlid A."/>
        </authorList>
    </citation>
    <scope>NUCLEOTIDE SEQUENCE [LARGE SCALE GENOMIC DNA]</scope>
    <source>
        <strain evidence="7 8">CBS 102.39</strain>
    </source>
</reference>
<evidence type="ECO:0000256" key="1">
    <source>
        <dbReference type="ARBA" id="ARBA00022603"/>
    </source>
</evidence>
<evidence type="ECO:0000259" key="5">
    <source>
        <dbReference type="Pfam" id="PF00891"/>
    </source>
</evidence>
<sequence>MGSCFSKSTTSSKSTIHEQTSTNQTANTMSSPSTARQLVQLITASLDALEKSTAASGTQIPDLHAPFHPATEAFRSDPAAAEAANVIGAAALQLAAILIPPQVSLYHIVGGHFKSAAIRACIESNVTEILREGGPDGVHVDVIASKNGQDPHKLSRFLRILASNHIYREVKPNVFTNTRISSMLDTLKPSQDIIADPTTKHVNTMGLTALASHHLDEAFKAAAFTWEVLEDPKTAKSGDPDSSPFARAMGRRETLWQYYERKENAFRQSRFNIGMEGIQALQPVDASLQAFGWKSLQDGAVVVDVGGGVGTSALPLAREFPKLQIVVQDLPSVMKDAERVWANKMPDAVKSGRVVLEAQDFFQPQRQRKVDVFFLKQILHDWSDEYCTKILKQLRAASSPNTKLVLMESLMPFACHDPNGDGGSGIPGAVPHEAPAPLLANYGAVNEMGYNADMTMFLLFNSQERTVLHFDELLRGAGWKVTVVHRAKGGDSTFLQSIEATPI</sequence>
<dbReference type="InterPro" id="IPR036388">
    <property type="entry name" value="WH-like_DNA-bd_sf"/>
</dbReference>
<dbReference type="InterPro" id="IPR012967">
    <property type="entry name" value="COMT_dimerisation"/>
</dbReference>
<feature type="compositionally biased region" description="Low complexity" evidence="4">
    <location>
        <begin position="1"/>
        <end position="14"/>
    </location>
</feature>
<keyword evidence="1" id="KW-0489">Methyltransferase</keyword>
<dbReference type="AlphaFoldDB" id="A0A8H4VRS3"/>
<name>A0A8H4VRS3_9AGAR</name>
<keyword evidence="3" id="KW-0949">S-adenosyl-L-methionine</keyword>
<keyword evidence="8" id="KW-1185">Reference proteome</keyword>
<feature type="compositionally biased region" description="Polar residues" evidence="4">
    <location>
        <begin position="17"/>
        <end position="32"/>
    </location>
</feature>
<evidence type="ECO:0000256" key="4">
    <source>
        <dbReference type="SAM" id="MobiDB-lite"/>
    </source>
</evidence>
<evidence type="ECO:0000256" key="2">
    <source>
        <dbReference type="ARBA" id="ARBA00022679"/>
    </source>
</evidence>
<dbReference type="Gene3D" id="3.40.50.150">
    <property type="entry name" value="Vaccinia Virus protein VP39"/>
    <property type="match status" value="1"/>
</dbReference>
<evidence type="ECO:0000256" key="3">
    <source>
        <dbReference type="ARBA" id="ARBA00022691"/>
    </source>
</evidence>
<dbReference type="Pfam" id="PF08100">
    <property type="entry name" value="Dimerisation"/>
    <property type="match status" value="1"/>
</dbReference>
<protein>
    <recommendedName>
        <fullName evidence="9">O-methyltransferase</fullName>
    </recommendedName>
</protein>
<feature type="region of interest" description="Disordered" evidence="4">
    <location>
        <begin position="1"/>
        <end position="32"/>
    </location>
</feature>
<evidence type="ECO:0000313" key="7">
    <source>
        <dbReference type="EMBL" id="KAF4617684.1"/>
    </source>
</evidence>
<accession>A0A8H4VRS3</accession>
<feature type="domain" description="O-methyltransferase dimerisation" evidence="6">
    <location>
        <begin position="107"/>
        <end position="184"/>
    </location>
</feature>
<dbReference type="Proteomes" id="UP000521872">
    <property type="component" value="Unassembled WGS sequence"/>
</dbReference>
<dbReference type="GO" id="GO:0032259">
    <property type="term" value="P:methylation"/>
    <property type="evidence" value="ECO:0007669"/>
    <property type="project" value="UniProtKB-KW"/>
</dbReference>
<dbReference type="GO" id="GO:0008171">
    <property type="term" value="F:O-methyltransferase activity"/>
    <property type="evidence" value="ECO:0007669"/>
    <property type="project" value="InterPro"/>
</dbReference>
<dbReference type="SUPFAM" id="SSF46785">
    <property type="entry name" value="Winged helix' DNA-binding domain"/>
    <property type="match status" value="1"/>
</dbReference>
<evidence type="ECO:0000259" key="6">
    <source>
        <dbReference type="Pfam" id="PF08100"/>
    </source>
</evidence>
<dbReference type="Pfam" id="PF00891">
    <property type="entry name" value="Methyltransf_2"/>
    <property type="match status" value="1"/>
</dbReference>
<dbReference type="EMBL" id="JAACJL010000030">
    <property type="protein sequence ID" value="KAF4617684.1"/>
    <property type="molecule type" value="Genomic_DNA"/>
</dbReference>
<keyword evidence="2" id="KW-0808">Transferase</keyword>
<dbReference type="GO" id="GO:0046983">
    <property type="term" value="F:protein dimerization activity"/>
    <property type="evidence" value="ECO:0007669"/>
    <property type="project" value="InterPro"/>
</dbReference>
<dbReference type="InterPro" id="IPR001077">
    <property type="entry name" value="COMT_C"/>
</dbReference>
<dbReference type="PANTHER" id="PTHR43712">
    <property type="entry name" value="PUTATIVE (AFU_ORTHOLOGUE AFUA_4G14580)-RELATED"/>
    <property type="match status" value="1"/>
</dbReference>
<organism evidence="7 8">
    <name type="scientific">Agrocybe pediades</name>
    <dbReference type="NCBI Taxonomy" id="84607"/>
    <lineage>
        <taxon>Eukaryota</taxon>
        <taxon>Fungi</taxon>
        <taxon>Dikarya</taxon>
        <taxon>Basidiomycota</taxon>
        <taxon>Agaricomycotina</taxon>
        <taxon>Agaricomycetes</taxon>
        <taxon>Agaricomycetidae</taxon>
        <taxon>Agaricales</taxon>
        <taxon>Agaricineae</taxon>
        <taxon>Strophariaceae</taxon>
        <taxon>Agrocybe</taxon>
    </lineage>
</organism>
<dbReference type="InterPro" id="IPR016461">
    <property type="entry name" value="COMT-like"/>
</dbReference>
<dbReference type="PANTHER" id="PTHR43712:SF2">
    <property type="entry name" value="O-METHYLTRANSFERASE CICE"/>
    <property type="match status" value="1"/>
</dbReference>
<comment type="caution">
    <text evidence="7">The sequence shown here is derived from an EMBL/GenBank/DDBJ whole genome shotgun (WGS) entry which is preliminary data.</text>
</comment>
<dbReference type="SUPFAM" id="SSF53335">
    <property type="entry name" value="S-adenosyl-L-methionine-dependent methyltransferases"/>
    <property type="match status" value="1"/>
</dbReference>
<dbReference type="InterPro" id="IPR029063">
    <property type="entry name" value="SAM-dependent_MTases_sf"/>
</dbReference>
<gene>
    <name evidence="7" type="ORF">D9613_006264</name>
</gene>
<dbReference type="InterPro" id="IPR036390">
    <property type="entry name" value="WH_DNA-bd_sf"/>
</dbReference>
<feature type="domain" description="O-methyltransferase C-terminal" evidence="5">
    <location>
        <begin position="227"/>
        <end position="418"/>
    </location>
</feature>
<evidence type="ECO:0008006" key="9">
    <source>
        <dbReference type="Google" id="ProtNLM"/>
    </source>
</evidence>
<dbReference type="PROSITE" id="PS51683">
    <property type="entry name" value="SAM_OMT_II"/>
    <property type="match status" value="1"/>
</dbReference>
<proteinExistence type="predicted"/>